<dbReference type="WBParaSite" id="SPAL_0001274500.1">
    <property type="protein sequence ID" value="SPAL_0001274500.1"/>
    <property type="gene ID" value="SPAL_0001274500"/>
</dbReference>
<name>A0A0N5C461_STREA</name>
<protein>
    <submittedName>
        <fullName evidence="2">7TM_GPCR_Srx domain-containing protein</fullName>
    </submittedName>
</protein>
<dbReference type="AlphaFoldDB" id="A0A0N5C461"/>
<organism evidence="1 2">
    <name type="scientific">Strongyloides papillosus</name>
    <name type="common">Intestinal threadworm</name>
    <dbReference type="NCBI Taxonomy" id="174720"/>
    <lineage>
        <taxon>Eukaryota</taxon>
        <taxon>Metazoa</taxon>
        <taxon>Ecdysozoa</taxon>
        <taxon>Nematoda</taxon>
        <taxon>Chromadorea</taxon>
        <taxon>Rhabditida</taxon>
        <taxon>Tylenchina</taxon>
        <taxon>Panagrolaimomorpha</taxon>
        <taxon>Strongyloidoidea</taxon>
        <taxon>Strongyloididae</taxon>
        <taxon>Strongyloides</taxon>
    </lineage>
</organism>
<reference evidence="2" key="1">
    <citation type="submission" date="2017-02" db="UniProtKB">
        <authorList>
            <consortium name="WormBaseParasite"/>
        </authorList>
    </citation>
    <scope>IDENTIFICATION</scope>
</reference>
<proteinExistence type="predicted"/>
<evidence type="ECO:0000313" key="1">
    <source>
        <dbReference type="Proteomes" id="UP000046392"/>
    </source>
</evidence>
<evidence type="ECO:0000313" key="2">
    <source>
        <dbReference type="WBParaSite" id="SPAL_0001274500.1"/>
    </source>
</evidence>
<keyword evidence="1" id="KW-1185">Reference proteome</keyword>
<dbReference type="Proteomes" id="UP000046392">
    <property type="component" value="Unplaced"/>
</dbReference>
<accession>A0A0N5C461</accession>
<sequence length="143" mass="16675">MVFSFLSNKCVSLSVFAENEYILTEDNTIGCFIFNICEAIFVFTHKIVGFGFIFLNIIKYIFEESFFFKGLGGFVFFMLKSLENFISVLKVIRNYYVWWLIDLDNCGFKKSGENKFKEEEYGENTRLLLASLTPDSTSSRFEL</sequence>